<accession>A0A0K2GIE1</accession>
<dbReference type="EMBL" id="CP011801">
    <property type="protein sequence ID" value="ALA60629.1"/>
    <property type="molecule type" value="Genomic_DNA"/>
</dbReference>
<dbReference type="STRING" id="42253.NITMOv2_4251"/>
<dbReference type="Proteomes" id="UP000069205">
    <property type="component" value="Chromosome"/>
</dbReference>
<sequence>MCTVARIFPPQPIHSFLLAIWLCFAAPAQGENVAPGAHWGAIDFPDRDRTVMMGYTVNRFTEFDGDRNRFNAINQTAGFNFATVSWTDRIKALPGWSANLTLGAGPTAETPSENVQNGIHRVSGQGLIPVAQTRQGSDVMASGSLTRWSPLFSSRDTGFAGLGVAGGSLYQELYGRIGIRQLSLGELAAWLFPDLDHATLHDASRFVRFSAMGRYSRLYGGSAYSSNVTANQSYLGQVSLSFADYTVGNGARPRWELEFALTYDSGLFASPNGRWLTRRFGSVALHFPYGTIETWNDWVGSTDSGPTGGFSLMLDALTLYQRFAGQS</sequence>
<organism evidence="2 3">
    <name type="scientific">Nitrospira moscoviensis</name>
    <dbReference type="NCBI Taxonomy" id="42253"/>
    <lineage>
        <taxon>Bacteria</taxon>
        <taxon>Pseudomonadati</taxon>
        <taxon>Nitrospirota</taxon>
        <taxon>Nitrospiria</taxon>
        <taxon>Nitrospirales</taxon>
        <taxon>Nitrospiraceae</taxon>
        <taxon>Nitrospira</taxon>
    </lineage>
</organism>
<feature type="chain" id="PRO_5005476845" evidence="1">
    <location>
        <begin position="31"/>
        <end position="327"/>
    </location>
</feature>
<dbReference type="KEGG" id="nmv:NITMOv2_4251"/>
<dbReference type="RefSeq" id="WP_145976441.1">
    <property type="nucleotide sequence ID" value="NZ_CP011801.1"/>
</dbReference>
<reference evidence="2 3" key="1">
    <citation type="journal article" date="2015" name="Proc. Natl. Acad. Sci. U.S.A.">
        <title>Expanded metabolic versatility of ubiquitous nitrite-oxidizing bacteria from the genus Nitrospira.</title>
        <authorList>
            <person name="Koch H."/>
            <person name="Lucker S."/>
            <person name="Albertsen M."/>
            <person name="Kitzinger K."/>
            <person name="Herbold C."/>
            <person name="Spieck E."/>
            <person name="Nielsen P.H."/>
            <person name="Wagner M."/>
            <person name="Daims H."/>
        </authorList>
    </citation>
    <scope>NUCLEOTIDE SEQUENCE [LARGE SCALE GENOMIC DNA]</scope>
    <source>
        <strain evidence="2 3">NSP M-1</strain>
    </source>
</reference>
<keyword evidence="3" id="KW-1185">Reference proteome</keyword>
<evidence type="ECO:0000313" key="3">
    <source>
        <dbReference type="Proteomes" id="UP000069205"/>
    </source>
</evidence>
<gene>
    <name evidence="2" type="ORF">NITMOv2_4251</name>
</gene>
<protein>
    <submittedName>
        <fullName evidence="2">Uncharacterized protein</fullName>
    </submittedName>
</protein>
<evidence type="ECO:0000256" key="1">
    <source>
        <dbReference type="SAM" id="SignalP"/>
    </source>
</evidence>
<keyword evidence="1" id="KW-0732">Signal</keyword>
<dbReference type="OrthoDB" id="9768567at2"/>
<dbReference type="PATRIC" id="fig|42253.5.peg.4195"/>
<name>A0A0K2GIE1_NITMO</name>
<proteinExistence type="predicted"/>
<dbReference type="AlphaFoldDB" id="A0A0K2GIE1"/>
<evidence type="ECO:0000313" key="2">
    <source>
        <dbReference type="EMBL" id="ALA60629.1"/>
    </source>
</evidence>
<feature type="signal peptide" evidence="1">
    <location>
        <begin position="1"/>
        <end position="30"/>
    </location>
</feature>